<dbReference type="EMBL" id="JAIWYP010000003">
    <property type="protein sequence ID" value="KAH3851311.1"/>
    <property type="molecule type" value="Genomic_DNA"/>
</dbReference>
<name>A0A9D4R180_DREPO</name>
<dbReference type="Proteomes" id="UP000828390">
    <property type="component" value="Unassembled WGS sequence"/>
</dbReference>
<organism evidence="1 2">
    <name type="scientific">Dreissena polymorpha</name>
    <name type="common">Zebra mussel</name>
    <name type="synonym">Mytilus polymorpha</name>
    <dbReference type="NCBI Taxonomy" id="45954"/>
    <lineage>
        <taxon>Eukaryota</taxon>
        <taxon>Metazoa</taxon>
        <taxon>Spiralia</taxon>
        <taxon>Lophotrochozoa</taxon>
        <taxon>Mollusca</taxon>
        <taxon>Bivalvia</taxon>
        <taxon>Autobranchia</taxon>
        <taxon>Heteroconchia</taxon>
        <taxon>Euheterodonta</taxon>
        <taxon>Imparidentia</taxon>
        <taxon>Neoheterodontei</taxon>
        <taxon>Myida</taxon>
        <taxon>Dreissenoidea</taxon>
        <taxon>Dreissenidae</taxon>
        <taxon>Dreissena</taxon>
    </lineage>
</organism>
<proteinExistence type="predicted"/>
<reference evidence="1" key="1">
    <citation type="journal article" date="2019" name="bioRxiv">
        <title>The Genome of the Zebra Mussel, Dreissena polymorpha: A Resource for Invasive Species Research.</title>
        <authorList>
            <person name="McCartney M.A."/>
            <person name="Auch B."/>
            <person name="Kono T."/>
            <person name="Mallez S."/>
            <person name="Zhang Y."/>
            <person name="Obille A."/>
            <person name="Becker A."/>
            <person name="Abrahante J.E."/>
            <person name="Garbe J."/>
            <person name="Badalamenti J.P."/>
            <person name="Herman A."/>
            <person name="Mangelson H."/>
            <person name="Liachko I."/>
            <person name="Sullivan S."/>
            <person name="Sone E.D."/>
            <person name="Koren S."/>
            <person name="Silverstein K.A.T."/>
            <person name="Beckman K.B."/>
            <person name="Gohl D.M."/>
        </authorList>
    </citation>
    <scope>NUCLEOTIDE SEQUENCE</scope>
    <source>
        <strain evidence="1">Duluth1</strain>
        <tissue evidence="1">Whole animal</tissue>
    </source>
</reference>
<accession>A0A9D4R180</accession>
<dbReference type="AlphaFoldDB" id="A0A9D4R180"/>
<gene>
    <name evidence="1" type="ORF">DPMN_093791</name>
</gene>
<protein>
    <submittedName>
        <fullName evidence="1">Uncharacterized protein</fullName>
    </submittedName>
</protein>
<comment type="caution">
    <text evidence="1">The sequence shown here is derived from an EMBL/GenBank/DDBJ whole genome shotgun (WGS) entry which is preliminary data.</text>
</comment>
<evidence type="ECO:0000313" key="1">
    <source>
        <dbReference type="EMBL" id="KAH3851311.1"/>
    </source>
</evidence>
<keyword evidence="2" id="KW-1185">Reference proteome</keyword>
<sequence>MKAFNPSRLTELPVGPNTCTAINESLLGYKAPFATSTDQAVLAPIHVSSFNDAEASGLTTNASFESVADMSFDSASPLLDIADPQQLVDLLSCSGLTKEEEANVSETDNITVLSNIDALFLLPTTTERPVGQSKREICTSHKLLTSADVVLQKRLKLEKKLSKSAKSQPKKLKS</sequence>
<evidence type="ECO:0000313" key="2">
    <source>
        <dbReference type="Proteomes" id="UP000828390"/>
    </source>
</evidence>
<reference evidence="1" key="2">
    <citation type="submission" date="2020-11" db="EMBL/GenBank/DDBJ databases">
        <authorList>
            <person name="McCartney M.A."/>
            <person name="Auch B."/>
            <person name="Kono T."/>
            <person name="Mallez S."/>
            <person name="Becker A."/>
            <person name="Gohl D.M."/>
            <person name="Silverstein K.A.T."/>
            <person name="Koren S."/>
            <person name="Bechman K.B."/>
            <person name="Herman A."/>
            <person name="Abrahante J.E."/>
            <person name="Garbe J."/>
        </authorList>
    </citation>
    <scope>NUCLEOTIDE SEQUENCE</scope>
    <source>
        <strain evidence="1">Duluth1</strain>
        <tissue evidence="1">Whole animal</tissue>
    </source>
</reference>